<proteinExistence type="predicted"/>
<protein>
    <submittedName>
        <fullName evidence="2">Glutathione S-transferase</fullName>
    </submittedName>
</protein>
<dbReference type="Proteomes" id="UP000198992">
    <property type="component" value="Unassembled WGS sequence"/>
</dbReference>
<dbReference type="PANTHER" id="PTHR44051">
    <property type="entry name" value="GLUTATHIONE S-TRANSFERASE-RELATED"/>
    <property type="match status" value="1"/>
</dbReference>
<dbReference type="InterPro" id="IPR036282">
    <property type="entry name" value="Glutathione-S-Trfase_C_sf"/>
</dbReference>
<keyword evidence="2" id="KW-0808">Transferase</keyword>
<dbReference type="SUPFAM" id="SSF47616">
    <property type="entry name" value="GST C-terminal domain-like"/>
    <property type="match status" value="1"/>
</dbReference>
<dbReference type="CDD" id="cd03046">
    <property type="entry name" value="GST_N_GTT1_like"/>
    <property type="match status" value="1"/>
</dbReference>
<dbReference type="Gene3D" id="1.20.1050.10">
    <property type="match status" value="1"/>
</dbReference>
<dbReference type="InterPro" id="IPR036249">
    <property type="entry name" value="Thioredoxin-like_sf"/>
</dbReference>
<gene>
    <name evidence="2" type="ORF">SAMN05444164_6535</name>
</gene>
<accession>A0A1H5F745</accession>
<dbReference type="SFLD" id="SFLDG00358">
    <property type="entry name" value="Main_(cytGST)"/>
    <property type="match status" value="1"/>
</dbReference>
<evidence type="ECO:0000259" key="1">
    <source>
        <dbReference type="PROSITE" id="PS50404"/>
    </source>
</evidence>
<dbReference type="EMBL" id="FNTH01000001">
    <property type="protein sequence ID" value="SED99123.1"/>
    <property type="molecule type" value="Genomic_DNA"/>
</dbReference>
<dbReference type="SUPFAM" id="SSF52833">
    <property type="entry name" value="Thioredoxin-like"/>
    <property type="match status" value="1"/>
</dbReference>
<dbReference type="Pfam" id="PF13410">
    <property type="entry name" value="GST_C_2"/>
    <property type="match status" value="1"/>
</dbReference>
<dbReference type="Pfam" id="PF02798">
    <property type="entry name" value="GST_N"/>
    <property type="match status" value="1"/>
</dbReference>
<dbReference type="GO" id="GO:0016740">
    <property type="term" value="F:transferase activity"/>
    <property type="evidence" value="ECO:0007669"/>
    <property type="project" value="UniProtKB-KW"/>
</dbReference>
<dbReference type="InterPro" id="IPR004045">
    <property type="entry name" value="Glutathione_S-Trfase_N"/>
</dbReference>
<organism evidence="2 3">
    <name type="scientific">Bradyrhizobium erythrophlei</name>
    <dbReference type="NCBI Taxonomy" id="1437360"/>
    <lineage>
        <taxon>Bacteria</taxon>
        <taxon>Pseudomonadati</taxon>
        <taxon>Pseudomonadota</taxon>
        <taxon>Alphaproteobacteria</taxon>
        <taxon>Hyphomicrobiales</taxon>
        <taxon>Nitrobacteraceae</taxon>
        <taxon>Bradyrhizobium</taxon>
    </lineage>
</organism>
<dbReference type="Gene3D" id="3.40.30.10">
    <property type="entry name" value="Glutaredoxin"/>
    <property type="match status" value="1"/>
</dbReference>
<dbReference type="PANTHER" id="PTHR44051:SF8">
    <property type="entry name" value="GLUTATHIONE S-TRANSFERASE GSTA"/>
    <property type="match status" value="1"/>
</dbReference>
<evidence type="ECO:0000313" key="2">
    <source>
        <dbReference type="EMBL" id="SED99123.1"/>
    </source>
</evidence>
<dbReference type="SFLD" id="SFLDS00019">
    <property type="entry name" value="Glutathione_Transferase_(cytos"/>
    <property type="match status" value="1"/>
</dbReference>
<feature type="domain" description="GST N-terminal" evidence="1">
    <location>
        <begin position="16"/>
        <end position="97"/>
    </location>
</feature>
<dbReference type="PROSITE" id="PS50404">
    <property type="entry name" value="GST_NTER"/>
    <property type="match status" value="1"/>
</dbReference>
<dbReference type="InterPro" id="IPR040079">
    <property type="entry name" value="Glutathione_S-Trfase"/>
</dbReference>
<evidence type="ECO:0000313" key="3">
    <source>
        <dbReference type="Proteomes" id="UP000198992"/>
    </source>
</evidence>
<reference evidence="2 3" key="1">
    <citation type="submission" date="2016-10" db="EMBL/GenBank/DDBJ databases">
        <authorList>
            <person name="de Groot N.N."/>
        </authorList>
    </citation>
    <scope>NUCLEOTIDE SEQUENCE [LARGE SCALE GENOMIC DNA]</scope>
    <source>
        <strain evidence="2 3">MT12</strain>
    </source>
</reference>
<name>A0A1H5F745_9BRAD</name>
<dbReference type="AlphaFoldDB" id="A0A1H5F745"/>
<sequence length="228" mass="25705">MNWICVPPSRNGDAMPETLTLWGVGTSRTIRAHWALHELGLDYHCKPILPRSGETKTPEYTLLNPRQKIPLLQDGDFTIGESAAIVAYLARHYSNPNISLVPVEERDFARWLEWCFFIVAELDSTSLYVMRRHDVQGLAHIYGHAPDVVVKAAEYFRQQLRHVEVALSDGRQYLMGDQFTSADILLATCLVWAIDYGVGVCDVATPYLDRVTARPAYKESVAINTVKS</sequence>